<evidence type="ECO:0000256" key="2">
    <source>
        <dbReference type="ARBA" id="ARBA00022801"/>
    </source>
</evidence>
<dbReference type="SUPFAM" id="SSF53474">
    <property type="entry name" value="alpha/beta-Hydrolases"/>
    <property type="match status" value="1"/>
</dbReference>
<evidence type="ECO:0000259" key="4">
    <source>
        <dbReference type="Pfam" id="PF00135"/>
    </source>
</evidence>
<comment type="similarity">
    <text evidence="1 3">Belongs to the type-B carboxylesterase/lipase family.</text>
</comment>
<accession>A0A939IX89</accession>
<feature type="domain" description="Carboxylesterase type B" evidence="4">
    <location>
        <begin position="66"/>
        <end position="209"/>
    </location>
</feature>
<dbReference type="EC" id="3.1.1.-" evidence="3"/>
<name>A0A939IX89_9CORY</name>
<evidence type="ECO:0000313" key="6">
    <source>
        <dbReference type="Proteomes" id="UP000664332"/>
    </source>
</evidence>
<evidence type="ECO:0000256" key="3">
    <source>
        <dbReference type="RuleBase" id="RU361235"/>
    </source>
</evidence>
<keyword evidence="6" id="KW-1185">Reference proteome</keyword>
<evidence type="ECO:0000256" key="1">
    <source>
        <dbReference type="ARBA" id="ARBA00005964"/>
    </source>
</evidence>
<dbReference type="AlphaFoldDB" id="A0A939IX89"/>
<evidence type="ECO:0000313" key="5">
    <source>
        <dbReference type="EMBL" id="MBN9644225.1"/>
    </source>
</evidence>
<dbReference type="InterPro" id="IPR019826">
    <property type="entry name" value="Carboxylesterase_B_AS"/>
</dbReference>
<dbReference type="GO" id="GO:0016787">
    <property type="term" value="F:hydrolase activity"/>
    <property type="evidence" value="ECO:0007669"/>
    <property type="project" value="UniProtKB-KW"/>
</dbReference>
<dbReference type="EMBL" id="JAFLEQ010000008">
    <property type="protein sequence ID" value="MBN9644225.1"/>
    <property type="molecule type" value="Genomic_DNA"/>
</dbReference>
<dbReference type="Gene3D" id="3.40.50.1820">
    <property type="entry name" value="alpha/beta hydrolase"/>
    <property type="match status" value="1"/>
</dbReference>
<sequence>MALSRDRTVTVTCPDGTFTGTIDDARYVFYCIPYATVTDPFLPSTRPQPTAEPVDCTTPMAREVALTVSTPEGSLDRERDPQHPPRDLPVIVWVHGGNYSVGHPDRHPGQRTSFNRDDAVFVGVGYRKKFAGFATFDDDEPDHYRGIDDVALALEWVATNIESFGGDPTNVTLVGQSAGGGIVLWLARKDHYTGLFRRVLALSPGFPRQSFQQRSATIARLGRTGLTRADFQSMPKKKLDTLFSRVHRRYFTDATVGPAVFSATDLADVPIWVSQVHDEFVNDPAAVRLDRLKLGALSVDLCKNILGITGSIDDYLDYCRGIDPAHISGRAAGDAVISQWVDDVATNAPGPTWLSQVVPGTTADGAPLAAYHCCDLGLVFPDFAHSRRISELVGNQPERLAGVARWWHGKLIDFARGQQPDWPEYTRDDRRALSIPLTGPVSAIGPVTDPLRQVRAAFNSGKPRTTTG</sequence>
<dbReference type="PANTHER" id="PTHR43142:SF1">
    <property type="entry name" value="CARBOXYLIC ESTER HYDROLASE"/>
    <property type="match status" value="1"/>
</dbReference>
<dbReference type="Proteomes" id="UP000664332">
    <property type="component" value="Unassembled WGS sequence"/>
</dbReference>
<dbReference type="PANTHER" id="PTHR43142">
    <property type="entry name" value="CARBOXYLIC ESTER HYDROLASE"/>
    <property type="match status" value="1"/>
</dbReference>
<keyword evidence="2 3" id="KW-0378">Hydrolase</keyword>
<protein>
    <recommendedName>
        <fullName evidence="3">Carboxylic ester hydrolase</fullName>
        <ecNumber evidence="3">3.1.1.-</ecNumber>
    </recommendedName>
</protein>
<dbReference type="InterPro" id="IPR029058">
    <property type="entry name" value="AB_hydrolase_fold"/>
</dbReference>
<dbReference type="InterPro" id="IPR002018">
    <property type="entry name" value="CarbesteraseB"/>
</dbReference>
<proteinExistence type="inferred from homology"/>
<dbReference type="PROSITE" id="PS00122">
    <property type="entry name" value="CARBOXYLESTERASE_B_1"/>
    <property type="match status" value="1"/>
</dbReference>
<dbReference type="RefSeq" id="WP_207278672.1">
    <property type="nucleotide sequence ID" value="NZ_JAFLEQ010000008.1"/>
</dbReference>
<gene>
    <name evidence="5" type="ORF">JZY06_06290</name>
</gene>
<comment type="caution">
    <text evidence="5">The sequence shown here is derived from an EMBL/GenBank/DDBJ whole genome shotgun (WGS) entry which is preliminary data.</text>
</comment>
<reference evidence="5" key="1">
    <citation type="submission" date="2021-03" db="EMBL/GenBank/DDBJ databases">
        <authorList>
            <person name="Sun Q."/>
        </authorList>
    </citation>
    <scope>NUCLEOTIDE SEQUENCE</scope>
    <source>
        <strain evidence="5">CCM 8862</strain>
    </source>
</reference>
<organism evidence="5 6">
    <name type="scientific">Corynebacterium mendelii</name>
    <dbReference type="NCBI Taxonomy" id="2765362"/>
    <lineage>
        <taxon>Bacteria</taxon>
        <taxon>Bacillati</taxon>
        <taxon>Actinomycetota</taxon>
        <taxon>Actinomycetes</taxon>
        <taxon>Mycobacteriales</taxon>
        <taxon>Corynebacteriaceae</taxon>
        <taxon>Corynebacterium</taxon>
    </lineage>
</organism>
<dbReference type="Pfam" id="PF00135">
    <property type="entry name" value="COesterase"/>
    <property type="match status" value="1"/>
</dbReference>